<evidence type="ECO:0000256" key="5">
    <source>
        <dbReference type="SAM" id="Phobius"/>
    </source>
</evidence>
<name>K5XIF5_AGABU</name>
<dbReference type="eggNOG" id="KOG0255">
    <property type="taxonomic scope" value="Eukaryota"/>
</dbReference>
<dbReference type="Gene3D" id="1.20.1250.20">
    <property type="entry name" value="MFS general substrate transporter like domains"/>
    <property type="match status" value="1"/>
</dbReference>
<feature type="transmembrane region" description="Helical" evidence="5">
    <location>
        <begin position="162"/>
        <end position="186"/>
    </location>
</feature>
<feature type="transmembrane region" description="Helical" evidence="5">
    <location>
        <begin position="75"/>
        <end position="95"/>
    </location>
</feature>
<feature type="transmembrane region" description="Helical" evidence="5">
    <location>
        <begin position="36"/>
        <end position="55"/>
    </location>
</feature>
<feature type="transmembrane region" description="Helical" evidence="5">
    <location>
        <begin position="333"/>
        <end position="355"/>
    </location>
</feature>
<dbReference type="PANTHER" id="PTHR23502">
    <property type="entry name" value="MAJOR FACILITATOR SUPERFAMILY"/>
    <property type="match status" value="1"/>
</dbReference>
<dbReference type="PANTHER" id="PTHR23502:SF64">
    <property type="entry name" value="TRANSPORTER, PUTATIVE (AFU_ORTHOLOGUE AFUA_3G11760)-RELATED"/>
    <property type="match status" value="1"/>
</dbReference>
<dbReference type="KEGG" id="abp:AGABI1DRAFT69553"/>
<evidence type="ECO:0000256" key="1">
    <source>
        <dbReference type="ARBA" id="ARBA00004141"/>
    </source>
</evidence>
<protein>
    <recommendedName>
        <fullName evidence="6">Major facilitator superfamily (MFS) profile domain-containing protein</fullName>
    </recommendedName>
</protein>
<dbReference type="OrthoDB" id="3066029at2759"/>
<dbReference type="InterPro" id="IPR011701">
    <property type="entry name" value="MFS"/>
</dbReference>
<evidence type="ECO:0000313" key="8">
    <source>
        <dbReference type="Proteomes" id="UP000008493"/>
    </source>
</evidence>
<dbReference type="PROSITE" id="PS50850">
    <property type="entry name" value="MFS"/>
    <property type="match status" value="1"/>
</dbReference>
<feature type="transmembrane region" description="Helical" evidence="5">
    <location>
        <begin position="361"/>
        <end position="385"/>
    </location>
</feature>
<proteinExistence type="predicted"/>
<feature type="domain" description="Major facilitator superfamily (MFS) profile" evidence="6">
    <location>
        <begin position="37"/>
        <end position="470"/>
    </location>
</feature>
<organism evidence="7 8">
    <name type="scientific">Agaricus bisporus var. burnettii (strain JB137-S8 / ATCC MYA-4627 / FGSC 10392)</name>
    <name type="common">White button mushroom</name>
    <dbReference type="NCBI Taxonomy" id="597362"/>
    <lineage>
        <taxon>Eukaryota</taxon>
        <taxon>Fungi</taxon>
        <taxon>Dikarya</taxon>
        <taxon>Basidiomycota</taxon>
        <taxon>Agaricomycotina</taxon>
        <taxon>Agaricomycetes</taxon>
        <taxon>Agaricomycetidae</taxon>
        <taxon>Agaricales</taxon>
        <taxon>Agaricineae</taxon>
        <taxon>Agaricaceae</taxon>
        <taxon>Agaricus</taxon>
    </lineage>
</organism>
<sequence>MADTDDTEASPLLRDIPPLRQHELVYEKFSPNYKRFLVAVVSWCGIMPYFISGSFVPSVPQMAKDLSTTAENVTLAISLSLLATSFGGLVSATYSTFYGRRCIFLIGLPLSMIGSYGVGAARTIPELLFWRFWQCIGVSPGIGVGAAVIGDIYKLEERGTALGFYAAGTMLGPALAPPIGGFIAYYASWRHLQYSIGIACLSAFLLIYFVFPETSHPGTRGIDKRRQAGYVERNRLPVFINPLQSLNLLRSPNVFWVSLAGSFALITDYVLLIPMSYTIGKRYGIGNEALVGACFLPSGLGNFVGSPIAGRISDKLVVYYKEKRGSWHPEDRLRVTILGSLIFAPLSVLGCGLVTRYVDGLVGLILCLVLLFVNGVGVVIALSPLSAYLVDILHSRSAEVVAASRGFRLLTLVPVSAAIMPMINERGFLMTSFCAALSCWVGFAITVITICYGNEMRNWKDIGYSTAESN</sequence>
<dbReference type="GO" id="GO:0005886">
    <property type="term" value="C:plasma membrane"/>
    <property type="evidence" value="ECO:0007669"/>
    <property type="project" value="TreeGrafter"/>
</dbReference>
<feature type="transmembrane region" description="Helical" evidence="5">
    <location>
        <begin position="192"/>
        <end position="211"/>
    </location>
</feature>
<keyword evidence="2 5" id="KW-0812">Transmembrane</keyword>
<dbReference type="GO" id="GO:0022857">
    <property type="term" value="F:transmembrane transporter activity"/>
    <property type="evidence" value="ECO:0007669"/>
    <property type="project" value="InterPro"/>
</dbReference>
<dbReference type="InParanoid" id="K5XIF5"/>
<gene>
    <name evidence="7" type="ORF">AGABI1DRAFT_69553</name>
</gene>
<keyword evidence="4 5" id="KW-0472">Membrane</keyword>
<evidence type="ECO:0000313" key="7">
    <source>
        <dbReference type="EMBL" id="EKM83273.1"/>
    </source>
</evidence>
<dbReference type="GeneID" id="18830817"/>
<dbReference type="SUPFAM" id="SSF103473">
    <property type="entry name" value="MFS general substrate transporter"/>
    <property type="match status" value="1"/>
</dbReference>
<feature type="transmembrane region" description="Helical" evidence="5">
    <location>
        <begin position="429"/>
        <end position="452"/>
    </location>
</feature>
<feature type="transmembrane region" description="Helical" evidence="5">
    <location>
        <begin position="254"/>
        <end position="277"/>
    </location>
</feature>
<dbReference type="HOGENOM" id="CLU_008455_8_0_1"/>
<dbReference type="RefSeq" id="XP_007326314.1">
    <property type="nucleotide sequence ID" value="XM_007326252.1"/>
</dbReference>
<evidence type="ECO:0000256" key="3">
    <source>
        <dbReference type="ARBA" id="ARBA00022989"/>
    </source>
</evidence>
<accession>K5XIF5</accession>
<evidence type="ECO:0000259" key="6">
    <source>
        <dbReference type="PROSITE" id="PS50850"/>
    </source>
</evidence>
<feature type="transmembrane region" description="Helical" evidence="5">
    <location>
        <begin position="102"/>
        <end position="124"/>
    </location>
</feature>
<keyword evidence="3 5" id="KW-1133">Transmembrane helix</keyword>
<keyword evidence="8" id="KW-1185">Reference proteome</keyword>
<reference evidence="8" key="1">
    <citation type="journal article" date="2012" name="Proc. Natl. Acad. Sci. U.S.A.">
        <title>Genome sequence of the button mushroom Agaricus bisporus reveals mechanisms governing adaptation to a humic-rich ecological niche.</title>
        <authorList>
            <person name="Morin E."/>
            <person name="Kohler A."/>
            <person name="Baker A.R."/>
            <person name="Foulongne-Oriol M."/>
            <person name="Lombard V."/>
            <person name="Nagy L.G."/>
            <person name="Ohm R.A."/>
            <person name="Patyshakuliyeva A."/>
            <person name="Brun A."/>
            <person name="Aerts A.L."/>
            <person name="Bailey A.M."/>
            <person name="Billette C."/>
            <person name="Coutinho P.M."/>
            <person name="Deakin G."/>
            <person name="Doddapaneni H."/>
            <person name="Floudas D."/>
            <person name="Grimwood J."/>
            <person name="Hilden K."/>
            <person name="Kuees U."/>
            <person name="LaButti K.M."/>
            <person name="Lapidus A."/>
            <person name="Lindquist E.A."/>
            <person name="Lucas S.M."/>
            <person name="Murat C."/>
            <person name="Riley R.W."/>
            <person name="Salamov A.A."/>
            <person name="Schmutz J."/>
            <person name="Subramanian V."/>
            <person name="Woesten H.A.B."/>
            <person name="Xu J."/>
            <person name="Eastwood D.C."/>
            <person name="Foster G.D."/>
            <person name="Sonnenberg A.S."/>
            <person name="Cullen D."/>
            <person name="de Vries R.P."/>
            <person name="Lundell T."/>
            <person name="Hibbett D.S."/>
            <person name="Henrissat B."/>
            <person name="Burton K.S."/>
            <person name="Kerrigan R.W."/>
            <person name="Challen M.P."/>
            <person name="Grigoriev I.V."/>
            <person name="Martin F."/>
        </authorList>
    </citation>
    <scope>NUCLEOTIDE SEQUENCE [LARGE SCALE GENOMIC DNA]</scope>
    <source>
        <strain evidence="8">JB137-S8 / ATCC MYA-4627 / FGSC 10392</strain>
    </source>
</reference>
<dbReference type="EMBL" id="JH971386">
    <property type="protein sequence ID" value="EKM83273.1"/>
    <property type="molecule type" value="Genomic_DNA"/>
</dbReference>
<feature type="transmembrane region" description="Helical" evidence="5">
    <location>
        <begin position="289"/>
        <end position="312"/>
    </location>
</feature>
<evidence type="ECO:0000256" key="4">
    <source>
        <dbReference type="ARBA" id="ARBA00023136"/>
    </source>
</evidence>
<dbReference type="InterPro" id="IPR036259">
    <property type="entry name" value="MFS_trans_sf"/>
</dbReference>
<dbReference type="Proteomes" id="UP000008493">
    <property type="component" value="Unassembled WGS sequence"/>
</dbReference>
<dbReference type="OMA" id="MINERGF"/>
<comment type="subcellular location">
    <subcellularLocation>
        <location evidence="1">Membrane</location>
        <topology evidence="1">Multi-pass membrane protein</topology>
    </subcellularLocation>
</comment>
<dbReference type="InterPro" id="IPR020846">
    <property type="entry name" value="MFS_dom"/>
</dbReference>
<dbReference type="AlphaFoldDB" id="K5XIF5"/>
<dbReference type="Pfam" id="PF07690">
    <property type="entry name" value="MFS_1"/>
    <property type="match status" value="1"/>
</dbReference>
<evidence type="ECO:0000256" key="2">
    <source>
        <dbReference type="ARBA" id="ARBA00022692"/>
    </source>
</evidence>